<name>A0A0V0TT67_9BILA</name>
<comment type="caution">
    <text evidence="1">The sequence shown here is derived from an EMBL/GenBank/DDBJ whole genome shotgun (WGS) entry which is preliminary data.</text>
</comment>
<proteinExistence type="predicted"/>
<gene>
    <name evidence="1" type="ORF">T05_2509</name>
</gene>
<dbReference type="Proteomes" id="UP000055048">
    <property type="component" value="Unassembled WGS sequence"/>
</dbReference>
<dbReference type="AlphaFoldDB" id="A0A0V0TT67"/>
<protein>
    <recommendedName>
        <fullName evidence="3">60S ribosomal protein L28</fullName>
    </recommendedName>
</protein>
<evidence type="ECO:0008006" key="3">
    <source>
        <dbReference type="Google" id="ProtNLM"/>
    </source>
</evidence>
<keyword evidence="2" id="KW-1185">Reference proteome</keyword>
<sequence length="77" mass="8505">MHHDGSIVSIGPREKPETVVFYNKTKMINASVIHQHNTGESGKRKNFIKKYSIRAAPTLSAKPPGVQKFDKKTAAAD</sequence>
<organism evidence="1 2">
    <name type="scientific">Trichinella murrelli</name>
    <dbReference type="NCBI Taxonomy" id="144512"/>
    <lineage>
        <taxon>Eukaryota</taxon>
        <taxon>Metazoa</taxon>
        <taxon>Ecdysozoa</taxon>
        <taxon>Nematoda</taxon>
        <taxon>Enoplea</taxon>
        <taxon>Dorylaimia</taxon>
        <taxon>Trichinellida</taxon>
        <taxon>Trichinellidae</taxon>
        <taxon>Trichinella</taxon>
    </lineage>
</organism>
<accession>A0A0V0TT67</accession>
<evidence type="ECO:0000313" key="2">
    <source>
        <dbReference type="Proteomes" id="UP000055048"/>
    </source>
</evidence>
<dbReference type="EMBL" id="JYDJ01000151">
    <property type="protein sequence ID" value="KRX42162.1"/>
    <property type="molecule type" value="Genomic_DNA"/>
</dbReference>
<reference evidence="1 2" key="1">
    <citation type="submission" date="2015-01" db="EMBL/GenBank/DDBJ databases">
        <title>Evolution of Trichinella species and genotypes.</title>
        <authorList>
            <person name="Korhonen P.K."/>
            <person name="Edoardo P."/>
            <person name="Giuseppe L.R."/>
            <person name="Gasser R.B."/>
        </authorList>
    </citation>
    <scope>NUCLEOTIDE SEQUENCE [LARGE SCALE GENOMIC DNA]</scope>
    <source>
        <strain evidence="1">ISS417</strain>
    </source>
</reference>
<evidence type="ECO:0000313" key="1">
    <source>
        <dbReference type="EMBL" id="KRX42162.1"/>
    </source>
</evidence>